<dbReference type="EMBL" id="CAJVQA010021635">
    <property type="protein sequence ID" value="CAG8770007.1"/>
    <property type="molecule type" value="Genomic_DNA"/>
</dbReference>
<comment type="caution">
    <text evidence="3">The sequence shown here is derived from an EMBL/GenBank/DDBJ whole genome shotgun (WGS) entry which is preliminary data.</text>
</comment>
<dbReference type="InterPro" id="IPR001138">
    <property type="entry name" value="Zn2Cys6_DnaBD"/>
</dbReference>
<evidence type="ECO:0000256" key="1">
    <source>
        <dbReference type="SAM" id="MobiDB-lite"/>
    </source>
</evidence>
<dbReference type="InterPro" id="IPR036864">
    <property type="entry name" value="Zn2-C6_fun-type_DNA-bd_sf"/>
</dbReference>
<evidence type="ECO:0000259" key="2">
    <source>
        <dbReference type="PROSITE" id="PS50048"/>
    </source>
</evidence>
<sequence>MNQQEIRKNTVNACNECVKAKRKCEPESNIPQTCKRCVDKNLPCTYSDKKKRGPKPNSVTEKNTIVSIIKSDPPNDFEIIEVGDKAYINIEITPEQLDLLKKLKQGTSAKPSDVPSVVNSNYITKDG</sequence>
<feature type="non-terminal residue" evidence="3">
    <location>
        <position position="127"/>
    </location>
</feature>
<evidence type="ECO:0000313" key="3">
    <source>
        <dbReference type="EMBL" id="CAG8770007.1"/>
    </source>
</evidence>
<dbReference type="GO" id="GO:0000981">
    <property type="term" value="F:DNA-binding transcription factor activity, RNA polymerase II-specific"/>
    <property type="evidence" value="ECO:0007669"/>
    <property type="project" value="InterPro"/>
</dbReference>
<dbReference type="SMART" id="SM00066">
    <property type="entry name" value="GAL4"/>
    <property type="match status" value="1"/>
</dbReference>
<dbReference type="SUPFAM" id="SSF57701">
    <property type="entry name" value="Zn2/Cys6 DNA-binding domain"/>
    <property type="match status" value="1"/>
</dbReference>
<dbReference type="Pfam" id="PF00172">
    <property type="entry name" value="Zn_clus"/>
    <property type="match status" value="1"/>
</dbReference>
<evidence type="ECO:0000313" key="4">
    <source>
        <dbReference type="Proteomes" id="UP000789759"/>
    </source>
</evidence>
<organism evidence="3 4">
    <name type="scientific">Cetraspora pellucida</name>
    <dbReference type="NCBI Taxonomy" id="1433469"/>
    <lineage>
        <taxon>Eukaryota</taxon>
        <taxon>Fungi</taxon>
        <taxon>Fungi incertae sedis</taxon>
        <taxon>Mucoromycota</taxon>
        <taxon>Glomeromycotina</taxon>
        <taxon>Glomeromycetes</taxon>
        <taxon>Diversisporales</taxon>
        <taxon>Gigasporaceae</taxon>
        <taxon>Cetraspora</taxon>
    </lineage>
</organism>
<reference evidence="3" key="1">
    <citation type="submission" date="2021-06" db="EMBL/GenBank/DDBJ databases">
        <authorList>
            <person name="Kallberg Y."/>
            <person name="Tangrot J."/>
            <person name="Rosling A."/>
        </authorList>
    </citation>
    <scope>NUCLEOTIDE SEQUENCE</scope>
    <source>
        <strain evidence="3">FL966</strain>
    </source>
</reference>
<feature type="region of interest" description="Disordered" evidence="1">
    <location>
        <begin position="105"/>
        <end position="127"/>
    </location>
</feature>
<proteinExistence type="predicted"/>
<dbReference type="Proteomes" id="UP000789759">
    <property type="component" value="Unassembled WGS sequence"/>
</dbReference>
<dbReference type="Gene3D" id="4.10.240.10">
    <property type="entry name" value="Zn(2)-C6 fungal-type DNA-binding domain"/>
    <property type="match status" value="1"/>
</dbReference>
<dbReference type="CDD" id="cd00067">
    <property type="entry name" value="GAL4"/>
    <property type="match status" value="1"/>
</dbReference>
<dbReference type="AlphaFoldDB" id="A0A9N9NWC0"/>
<accession>A0A9N9NWC0</accession>
<protein>
    <submittedName>
        <fullName evidence="3">17245_t:CDS:1</fullName>
    </submittedName>
</protein>
<name>A0A9N9NWC0_9GLOM</name>
<feature type="compositionally biased region" description="Polar residues" evidence="1">
    <location>
        <begin position="117"/>
        <end position="127"/>
    </location>
</feature>
<dbReference type="GO" id="GO:0008270">
    <property type="term" value="F:zinc ion binding"/>
    <property type="evidence" value="ECO:0007669"/>
    <property type="project" value="InterPro"/>
</dbReference>
<dbReference type="OrthoDB" id="5355161at2759"/>
<dbReference type="PROSITE" id="PS50048">
    <property type="entry name" value="ZN2_CY6_FUNGAL_2"/>
    <property type="match status" value="1"/>
</dbReference>
<gene>
    <name evidence="3" type="ORF">CPELLU_LOCUS15818</name>
</gene>
<keyword evidence="4" id="KW-1185">Reference proteome</keyword>
<feature type="domain" description="Zn(2)-C6 fungal-type" evidence="2">
    <location>
        <begin position="13"/>
        <end position="46"/>
    </location>
</feature>